<dbReference type="SUPFAM" id="SSF48264">
    <property type="entry name" value="Cytochrome P450"/>
    <property type="match status" value="1"/>
</dbReference>
<keyword evidence="3" id="KW-1185">Reference proteome</keyword>
<keyword evidence="1" id="KW-0812">Transmembrane</keyword>
<accession>A0AAN9S3U4</accession>
<keyword evidence="1" id="KW-0472">Membrane</keyword>
<organism evidence="2 3">
    <name type="scientific">Psophocarpus tetragonolobus</name>
    <name type="common">Winged bean</name>
    <name type="synonym">Dolichos tetragonolobus</name>
    <dbReference type="NCBI Taxonomy" id="3891"/>
    <lineage>
        <taxon>Eukaryota</taxon>
        <taxon>Viridiplantae</taxon>
        <taxon>Streptophyta</taxon>
        <taxon>Embryophyta</taxon>
        <taxon>Tracheophyta</taxon>
        <taxon>Spermatophyta</taxon>
        <taxon>Magnoliopsida</taxon>
        <taxon>eudicotyledons</taxon>
        <taxon>Gunneridae</taxon>
        <taxon>Pentapetalae</taxon>
        <taxon>rosids</taxon>
        <taxon>fabids</taxon>
        <taxon>Fabales</taxon>
        <taxon>Fabaceae</taxon>
        <taxon>Papilionoideae</taxon>
        <taxon>50 kb inversion clade</taxon>
        <taxon>NPAAA clade</taxon>
        <taxon>indigoferoid/millettioid clade</taxon>
        <taxon>Phaseoleae</taxon>
        <taxon>Psophocarpus</taxon>
    </lineage>
</organism>
<evidence type="ECO:0000313" key="3">
    <source>
        <dbReference type="Proteomes" id="UP001386955"/>
    </source>
</evidence>
<dbReference type="PANTHER" id="PTHR24299:SF52">
    <property type="entry name" value="CYTOCHROME P450"/>
    <property type="match status" value="1"/>
</dbReference>
<dbReference type="GO" id="GO:0005506">
    <property type="term" value="F:iron ion binding"/>
    <property type="evidence" value="ECO:0007669"/>
    <property type="project" value="InterPro"/>
</dbReference>
<dbReference type="GO" id="GO:0020037">
    <property type="term" value="F:heme binding"/>
    <property type="evidence" value="ECO:0007669"/>
    <property type="project" value="InterPro"/>
</dbReference>
<keyword evidence="1" id="KW-1133">Transmembrane helix</keyword>
<sequence>MKEMNTEIACIRLGNVQVIPVACPTIACKFLRKHDADFASRPLTMATYIISSGYMTIAIAPFGEQWKKTRRIFDNDLFSPLGTNGSKTKGMKKLITSCFMPTTNASM</sequence>
<dbReference type="PANTHER" id="PTHR24299">
    <property type="entry name" value="CYTOCHROME P450 FAMILY 1"/>
    <property type="match status" value="1"/>
</dbReference>
<feature type="transmembrane region" description="Helical" evidence="1">
    <location>
        <begin position="45"/>
        <end position="63"/>
    </location>
</feature>
<comment type="caution">
    <text evidence="2">The sequence shown here is derived from an EMBL/GenBank/DDBJ whole genome shotgun (WGS) entry which is preliminary data.</text>
</comment>
<evidence type="ECO:0000313" key="2">
    <source>
        <dbReference type="EMBL" id="KAK7387303.1"/>
    </source>
</evidence>
<dbReference type="InterPro" id="IPR036396">
    <property type="entry name" value="Cyt_P450_sf"/>
</dbReference>
<dbReference type="GO" id="GO:0004497">
    <property type="term" value="F:monooxygenase activity"/>
    <property type="evidence" value="ECO:0007669"/>
    <property type="project" value="InterPro"/>
</dbReference>
<evidence type="ECO:0008006" key="4">
    <source>
        <dbReference type="Google" id="ProtNLM"/>
    </source>
</evidence>
<dbReference type="AlphaFoldDB" id="A0AAN9S3U4"/>
<dbReference type="Proteomes" id="UP001386955">
    <property type="component" value="Unassembled WGS sequence"/>
</dbReference>
<dbReference type="GO" id="GO:0016705">
    <property type="term" value="F:oxidoreductase activity, acting on paired donors, with incorporation or reduction of molecular oxygen"/>
    <property type="evidence" value="ECO:0007669"/>
    <property type="project" value="InterPro"/>
</dbReference>
<name>A0AAN9S3U4_PSOTE</name>
<dbReference type="EMBL" id="JAYMYS010000007">
    <property type="protein sequence ID" value="KAK7387303.1"/>
    <property type="molecule type" value="Genomic_DNA"/>
</dbReference>
<protein>
    <recommendedName>
        <fullName evidence="4">Cytochrome P450</fullName>
    </recommendedName>
</protein>
<evidence type="ECO:0000256" key="1">
    <source>
        <dbReference type="SAM" id="Phobius"/>
    </source>
</evidence>
<reference evidence="2 3" key="1">
    <citation type="submission" date="2024-01" db="EMBL/GenBank/DDBJ databases">
        <title>The genomes of 5 underutilized Papilionoideae crops provide insights into root nodulation and disease resistanc.</title>
        <authorList>
            <person name="Jiang F."/>
        </authorList>
    </citation>
    <scope>NUCLEOTIDE SEQUENCE [LARGE SCALE GENOMIC DNA]</scope>
    <source>
        <strain evidence="2">DUOXIRENSHENG_FW03</strain>
        <tissue evidence="2">Leaves</tissue>
    </source>
</reference>
<proteinExistence type="predicted"/>
<dbReference type="Gene3D" id="1.10.630.10">
    <property type="entry name" value="Cytochrome P450"/>
    <property type="match status" value="1"/>
</dbReference>
<gene>
    <name evidence="2" type="ORF">VNO78_28008</name>
</gene>